<evidence type="ECO:0000313" key="2">
    <source>
        <dbReference type="EMBL" id="KYD24218.1"/>
    </source>
</evidence>
<sequence>MNQKEGVKVNIYLADFVICERNGEKHAQKMYHIYIKEMKNPFSVRLKTIAPASFTDSLRSLKNEGGRMRFASEGEALFRTITCSKEAQLYFVFKCTSQLYMFIVKLDLRQKKFTVALYEWNEPRQKYIPIRADEWLEMEKQLIYEVLQSIYLVDDRHVSHLFANLSRPKRGTPHSGS</sequence>
<accession>A0A150MIF8</accession>
<proteinExistence type="predicted"/>
<evidence type="ECO:0000313" key="4">
    <source>
        <dbReference type="Proteomes" id="UP000075424"/>
    </source>
</evidence>
<protein>
    <submittedName>
        <fullName evidence="2">Uncharacterized protein</fullName>
    </submittedName>
</protein>
<dbReference type="Proteomes" id="UP000773850">
    <property type="component" value="Unassembled WGS sequence"/>
</dbReference>
<dbReference type="Proteomes" id="UP000075424">
    <property type="component" value="Unassembled WGS sequence"/>
</dbReference>
<reference evidence="1 6" key="2">
    <citation type="submission" date="2016-03" db="EMBL/GenBank/DDBJ databases">
        <title>Spore heat resistance.</title>
        <authorList>
            <person name="Boekhorst J."/>
            <person name="Berendsen E.M."/>
            <person name="Wells-Bennik M.H."/>
            <person name="Kuipers O.P."/>
        </authorList>
    </citation>
    <scope>NUCLEOTIDE SEQUENCE [LARGE SCALE GENOMIC DNA]</scope>
    <source>
        <strain evidence="1 6">GS8</strain>
    </source>
</reference>
<reference evidence="4 5" key="1">
    <citation type="submission" date="2016-01" db="EMBL/GenBank/DDBJ databases">
        <title>Draft Genome Sequences of Seven Thermophilic Sporeformers Isolated from Foods.</title>
        <authorList>
            <person name="Berendsen E.M."/>
            <person name="Wells-Bennik M.H."/>
            <person name="Krawcyk A.O."/>
            <person name="De Jong A."/>
            <person name="Holsappel S."/>
            <person name="Eijlander R.T."/>
            <person name="Kuipers O.P."/>
        </authorList>
    </citation>
    <scope>NUCLEOTIDE SEQUENCE [LARGE SCALE GENOMIC DNA]</scope>
    <source>
        <strain evidence="2 4">B4109</strain>
        <strain evidence="3 5">B4114</strain>
    </source>
</reference>
<organism evidence="2 4">
    <name type="scientific">Geobacillus stearothermophilus</name>
    <name type="common">Bacillus stearothermophilus</name>
    <dbReference type="NCBI Taxonomy" id="1422"/>
    <lineage>
        <taxon>Bacteria</taxon>
        <taxon>Bacillati</taxon>
        <taxon>Bacillota</taxon>
        <taxon>Bacilli</taxon>
        <taxon>Bacillales</taxon>
        <taxon>Anoxybacillaceae</taxon>
        <taxon>Geobacillus</taxon>
    </lineage>
</organism>
<dbReference type="PATRIC" id="fig|1422.17.peg.1097"/>
<evidence type="ECO:0000313" key="3">
    <source>
        <dbReference type="EMBL" id="KYD32663.1"/>
    </source>
</evidence>
<name>A0A150MIF8_GEOSE</name>
<dbReference type="AlphaFoldDB" id="A0A150MIF8"/>
<dbReference type="EMBL" id="LQYY01000110">
    <property type="protein sequence ID" value="KYD32663.1"/>
    <property type="molecule type" value="Genomic_DNA"/>
</dbReference>
<evidence type="ECO:0000313" key="6">
    <source>
        <dbReference type="Proteomes" id="UP000773850"/>
    </source>
</evidence>
<keyword evidence="6" id="KW-1185">Reference proteome</keyword>
<dbReference type="EMBL" id="LQYV01000104">
    <property type="protein sequence ID" value="KYD24218.1"/>
    <property type="molecule type" value="Genomic_DNA"/>
</dbReference>
<evidence type="ECO:0000313" key="1">
    <source>
        <dbReference type="EMBL" id="KAF6512494.1"/>
    </source>
</evidence>
<evidence type="ECO:0000313" key="5">
    <source>
        <dbReference type="Proteomes" id="UP000075517"/>
    </source>
</evidence>
<dbReference type="Proteomes" id="UP000075517">
    <property type="component" value="Unassembled WGS sequence"/>
</dbReference>
<gene>
    <name evidence="2" type="ORF">B4109_2726</name>
    <name evidence="3" type="ORF">B4114_2761</name>
    <name evidence="1" type="ORF">GS8_793</name>
</gene>
<comment type="caution">
    <text evidence="2">The sequence shown here is derived from an EMBL/GenBank/DDBJ whole genome shotgun (WGS) entry which is preliminary data.</text>
</comment>
<dbReference type="EMBL" id="LUCS01000009">
    <property type="protein sequence ID" value="KAF6512494.1"/>
    <property type="molecule type" value="Genomic_DNA"/>
</dbReference>